<proteinExistence type="predicted"/>
<sequence>MMVATLYGQIFQFCRLERKRGWVIGEERARFQSGLRVVAGWWYGRSEKKEVEVVICLGLNLGFVKKG</sequence>
<comment type="caution">
    <text evidence="1">The sequence shown here is derived from an EMBL/GenBank/DDBJ whole genome shotgun (WGS) entry which is preliminary data.</text>
</comment>
<protein>
    <submittedName>
        <fullName evidence="1">Uncharacterized protein</fullName>
    </submittedName>
</protein>
<dbReference type="EMBL" id="CM042029">
    <property type="protein sequence ID" value="KAI3794784.1"/>
    <property type="molecule type" value="Genomic_DNA"/>
</dbReference>
<gene>
    <name evidence="1" type="ORF">L1987_37423</name>
</gene>
<evidence type="ECO:0000313" key="1">
    <source>
        <dbReference type="EMBL" id="KAI3794784.1"/>
    </source>
</evidence>
<dbReference type="Proteomes" id="UP001056120">
    <property type="component" value="Linkage Group LG12"/>
</dbReference>
<keyword evidence="2" id="KW-1185">Reference proteome</keyword>
<organism evidence="1 2">
    <name type="scientific">Smallanthus sonchifolius</name>
    <dbReference type="NCBI Taxonomy" id="185202"/>
    <lineage>
        <taxon>Eukaryota</taxon>
        <taxon>Viridiplantae</taxon>
        <taxon>Streptophyta</taxon>
        <taxon>Embryophyta</taxon>
        <taxon>Tracheophyta</taxon>
        <taxon>Spermatophyta</taxon>
        <taxon>Magnoliopsida</taxon>
        <taxon>eudicotyledons</taxon>
        <taxon>Gunneridae</taxon>
        <taxon>Pentapetalae</taxon>
        <taxon>asterids</taxon>
        <taxon>campanulids</taxon>
        <taxon>Asterales</taxon>
        <taxon>Asteraceae</taxon>
        <taxon>Asteroideae</taxon>
        <taxon>Heliantheae alliance</taxon>
        <taxon>Millerieae</taxon>
        <taxon>Smallanthus</taxon>
    </lineage>
</organism>
<evidence type="ECO:0000313" key="2">
    <source>
        <dbReference type="Proteomes" id="UP001056120"/>
    </source>
</evidence>
<name>A0ACB9HFW0_9ASTR</name>
<accession>A0ACB9HFW0</accession>
<reference evidence="2" key="1">
    <citation type="journal article" date="2022" name="Mol. Ecol. Resour.">
        <title>The genomes of chicory, endive, great burdock and yacon provide insights into Asteraceae palaeo-polyploidization history and plant inulin production.</title>
        <authorList>
            <person name="Fan W."/>
            <person name="Wang S."/>
            <person name="Wang H."/>
            <person name="Wang A."/>
            <person name="Jiang F."/>
            <person name="Liu H."/>
            <person name="Zhao H."/>
            <person name="Xu D."/>
            <person name="Zhang Y."/>
        </authorList>
    </citation>
    <scope>NUCLEOTIDE SEQUENCE [LARGE SCALE GENOMIC DNA]</scope>
    <source>
        <strain evidence="2">cv. Yunnan</strain>
    </source>
</reference>
<reference evidence="1 2" key="2">
    <citation type="journal article" date="2022" name="Mol. Ecol. Resour.">
        <title>The genomes of chicory, endive, great burdock and yacon provide insights into Asteraceae paleo-polyploidization history and plant inulin production.</title>
        <authorList>
            <person name="Fan W."/>
            <person name="Wang S."/>
            <person name="Wang H."/>
            <person name="Wang A."/>
            <person name="Jiang F."/>
            <person name="Liu H."/>
            <person name="Zhao H."/>
            <person name="Xu D."/>
            <person name="Zhang Y."/>
        </authorList>
    </citation>
    <scope>NUCLEOTIDE SEQUENCE [LARGE SCALE GENOMIC DNA]</scope>
    <source>
        <strain evidence="2">cv. Yunnan</strain>
        <tissue evidence="1">Leaves</tissue>
    </source>
</reference>